<dbReference type="Pfam" id="PF04343">
    <property type="entry name" value="DUF488"/>
    <property type="match status" value="1"/>
</dbReference>
<dbReference type="Proteomes" id="UP001195422">
    <property type="component" value="Unassembled WGS sequence"/>
</dbReference>
<proteinExistence type="predicted"/>
<dbReference type="InterPro" id="IPR014519">
    <property type="entry name" value="UCP024492"/>
</dbReference>
<protein>
    <submittedName>
        <fullName evidence="1">Uncharacterized protein (DUF488 family)</fullName>
    </submittedName>
</protein>
<accession>A0ABS4XMG4</accession>
<gene>
    <name evidence="1" type="ORF">JOF39_000782</name>
</gene>
<sequence>MADPTILTIGHSTRSIEQFVELLRANEVQTVIDVRKLRGSNRYPQFNADALHASLAEYGIGLRADPALEGRRPVSATVPFETNAWWENRSFHNYADHALGREFAAAAQNLVAQAEQERLALMCSEAVWWRCHRRIIADHLMARGARVLHIVESVSEAELTPGAVIDPGHRVTYPKR</sequence>
<reference evidence="1 2" key="1">
    <citation type="submission" date="2021-03" db="EMBL/GenBank/DDBJ databases">
        <title>Sequencing the genomes of 1000 actinobacteria strains.</title>
        <authorList>
            <person name="Klenk H.-P."/>
        </authorList>
    </citation>
    <scope>NUCLEOTIDE SEQUENCE [LARGE SCALE GENOMIC DNA]</scope>
    <source>
        <strain evidence="1 2">DSM 20168</strain>
    </source>
</reference>
<dbReference type="PANTHER" id="PTHR39337">
    <property type="entry name" value="BLR5642 PROTEIN"/>
    <property type="match status" value="1"/>
</dbReference>
<comment type="caution">
    <text evidence="1">The sequence shown here is derived from an EMBL/GenBank/DDBJ whole genome shotgun (WGS) entry which is preliminary data.</text>
</comment>
<dbReference type="EMBL" id="JAGIOJ010000001">
    <property type="protein sequence ID" value="MBP2397701.1"/>
    <property type="molecule type" value="Genomic_DNA"/>
</dbReference>
<evidence type="ECO:0000313" key="1">
    <source>
        <dbReference type="EMBL" id="MBP2397701.1"/>
    </source>
</evidence>
<dbReference type="RefSeq" id="WP_188948123.1">
    <property type="nucleotide sequence ID" value="NZ_BMPH01000005.1"/>
</dbReference>
<organism evidence="1 2">
    <name type="scientific">Glutamicibacter protophormiae</name>
    <name type="common">Brevibacterium protophormiae</name>
    <dbReference type="NCBI Taxonomy" id="37930"/>
    <lineage>
        <taxon>Bacteria</taxon>
        <taxon>Bacillati</taxon>
        <taxon>Actinomycetota</taxon>
        <taxon>Actinomycetes</taxon>
        <taxon>Micrococcales</taxon>
        <taxon>Micrococcaceae</taxon>
        <taxon>Glutamicibacter</taxon>
    </lineage>
</organism>
<evidence type="ECO:0000313" key="2">
    <source>
        <dbReference type="Proteomes" id="UP001195422"/>
    </source>
</evidence>
<name>A0ABS4XMG4_GLUPR</name>
<dbReference type="PANTHER" id="PTHR39337:SF1">
    <property type="entry name" value="BLR5642 PROTEIN"/>
    <property type="match status" value="1"/>
</dbReference>
<dbReference type="InterPro" id="IPR007438">
    <property type="entry name" value="DUF488"/>
</dbReference>
<dbReference type="PIRSF" id="PIRSF024492">
    <property type="entry name" value="UCP024492"/>
    <property type="match status" value="1"/>
</dbReference>
<keyword evidence="2" id="KW-1185">Reference proteome</keyword>